<comment type="caution">
    <text evidence="1">The sequence shown here is derived from an EMBL/GenBank/DDBJ whole genome shotgun (WGS) entry which is preliminary data.</text>
</comment>
<dbReference type="Proteomes" id="UP000036955">
    <property type="component" value="Unassembled WGS sequence"/>
</dbReference>
<protein>
    <recommendedName>
        <fullName evidence="2">Trypsin-like peptidase domain-containing protein</fullName>
    </recommendedName>
</protein>
<gene>
    <name evidence="1" type="ORF">ACS77_02170</name>
</gene>
<sequence>MDEAVKQATCMISGSEEVGTGWLITPSLVLTALHCVKATAAAGGSLTARFGTGVAATQYAVVVEALDDDLDVCLLRLPAPLDIEPIALDASLPRVGAKWYAFGYPTSKADLGHALNGEVQQTLSELVHGVDLDLSVASGSHLTDYRGLSGAALMTGRVCRGMLRLNVDTALAALSIDQLRPFLDAHGVQPELLVEAEQSAPHGTRPEFDKLFESRLASLNGGYLWVEGAHGIGKSTYCRQFAPRTQPLEVLGVYALSERGRGITPAHQAQPEVFFDWINSLLSLQVSGKPARLRELSYPELIQQTHEVLNALAHRHAAADKVGVLFIDGLNEAVGVSTDSLQRFVGLLPSALPRGLVIVITGVGLEAHASSIGPLLQSAGRLTLPALDHDSQHALCIELLDLGVATSTLVALLCERAMGHPLYLHYLADLVNGGASEADIAQLPAFSGAIQDYYETLWGQLLPAPDAVNLLGIIARLRWGISTADLTVMLLPAESAVYIATLARIQHLLSRTGNTEIYHPSFSEFVAHKTSAMNQRLQERLATFCATAESGDYGQLNRVYHGLSGGKQAQLLAIGECQQTWVDAAVVLGSEPDVLLGDIDHALAAATRIGMATDMVRLLLLSQRLTFRYDTLFTQSAERVALALLALDKTDEALRHVIRNGRLIVSAHEAFTVVHALTRKGRQREAQILLDKVQLSLNAVFEQWQSEGSIETDRLIETIQLRLHGFALAVAAGGQPPVKRFLNAIVHQFVRAPHSPFSAEEQNEVLLQLTGNLSGALLCLRGQFTSLLQLKLPNTDPEQILHSLVHTLLFAEMNSRLYGVRLARESINLLLEDLEAVSQTLPQPQDLRVVVVDTLIETGATRPLVRRCTVGIADTPHTLTLYKTNRADPDREGFHESYRQLRARYFLDDTQPQPVVHPVQPHDWEGPLRSIATAIAWADGTARRAKAEADHATVDQVWSCVTDVILPAWAIPLASRILWQGAYSIPETIIPVLYERLAKLILDCFPQRSGVFIQVLEEAFDHQFGLYNEGFRQALAGVAEQFVSAELTADAADALFNLIIRWRDYVAANVENRYELIPELLRIVPLLTRLDATEQAFQTYQLALRFSMGPSWYKEDQLSLMSSTLESLPVELKVPTTAQAQIAAYLERASGEMTFQRYVRADKGSFISQLCRRSLYAGAVQYFKHQSCGSLPQLLAQAAAGDLDRVSPLVGMRFPGGALEEQAAMLALLRQVPSKADWRLRWALLEVYLHGDERHLGDWGREYALMITALEVEPNDVAWAKRRIRVLVQGMRAERAWMLLRELVPPLSAAIKADLARLLEETEARVGQERLAQLASMFGFDSAQPRAAEKATGSPEIQQDQVDSLADELYRPGLFGKVSVEEQARKDLAAARSLLRRGNSNAAVNACIEVLRNLQAGGWSIWSNNHTGTAAERLIVAEVQDGNELARLYGPLLLEERHVQRWRIASHVIDVVANKVAAPQQVALLDIAIEHVGQMVGEASTAAFDYLDHCEIEASEALFELLLWTLDHPAWERRDSGAAMLLWLSSRDDTWFAQVVKLAFSMDPRNRADIAAAVLDVLSCRNPAVLWQRLAPHLIIAEVIAECRHVARFATLLRIAQRASEQGCATAASVASAMRASCAEGPAPASAQSPAAPEFFPQELHELWHTLAELGALTEASLAQLGTVLANTCRPLSIDMAQQLEMKTAQSFREPDHLSTDRWAGKLRYALNAALFRPMPVDRLLSIEAALRTYNPSTIAAPKDGNRLLSGLVAALENGDEQDYRPACDDLVFLDLQCFVELEGETAFIELVPHLVSPDPRQTPYRSGYGFKSTELPPDTPDQQMAISVRAQPVVAYFASLSPAVPTYSFTQLIGASPSATIRYHWRDGSSVTGTGCSRRYEAALLAVQRGALALPPGWNIVWALRVNGNVRAILHDV</sequence>
<dbReference type="EMBL" id="LFQK01000004">
    <property type="protein sequence ID" value="KNH29507.1"/>
    <property type="molecule type" value="Genomic_DNA"/>
</dbReference>
<dbReference type="PATRIC" id="fig|317.197.peg.3789"/>
<dbReference type="Gene3D" id="2.40.10.120">
    <property type="match status" value="1"/>
</dbReference>
<dbReference type="NCBIfam" id="NF041810">
    <property type="entry name" value="Avs1b"/>
    <property type="match status" value="1"/>
</dbReference>
<name>A0A0L1MLY6_PSESX</name>
<dbReference type="InterPro" id="IPR027417">
    <property type="entry name" value="P-loop_NTPase"/>
</dbReference>
<dbReference type="InterPro" id="IPR009003">
    <property type="entry name" value="Peptidase_S1_PA"/>
</dbReference>
<dbReference type="Pfam" id="PF13365">
    <property type="entry name" value="Trypsin_2"/>
    <property type="match status" value="1"/>
</dbReference>
<dbReference type="SUPFAM" id="SSF50494">
    <property type="entry name" value="Trypsin-like serine proteases"/>
    <property type="match status" value="1"/>
</dbReference>
<proteinExistence type="predicted"/>
<evidence type="ECO:0008006" key="2">
    <source>
        <dbReference type="Google" id="ProtNLM"/>
    </source>
</evidence>
<organism evidence="1">
    <name type="scientific">Pseudomonas syringae</name>
    <dbReference type="NCBI Taxonomy" id="317"/>
    <lineage>
        <taxon>Bacteria</taxon>
        <taxon>Pseudomonadati</taxon>
        <taxon>Pseudomonadota</taxon>
        <taxon>Gammaproteobacteria</taxon>
        <taxon>Pseudomonadales</taxon>
        <taxon>Pseudomonadaceae</taxon>
        <taxon>Pseudomonas</taxon>
    </lineage>
</organism>
<reference evidence="1" key="1">
    <citation type="submission" date="2015-06" db="EMBL/GenBank/DDBJ databases">
        <authorList>
            <person name="Hoefler B.C."/>
            <person name="Straight P.D."/>
        </authorList>
    </citation>
    <scope>NUCLEOTIDE SEQUENCE [LARGE SCALE GENOMIC DNA]</scope>
    <source>
        <strain evidence="1">Riq4</strain>
    </source>
</reference>
<dbReference type="SUPFAM" id="SSF52540">
    <property type="entry name" value="P-loop containing nucleoside triphosphate hydrolases"/>
    <property type="match status" value="1"/>
</dbReference>
<evidence type="ECO:0000313" key="1">
    <source>
        <dbReference type="EMBL" id="KNH29507.1"/>
    </source>
</evidence>
<accession>A0A0L1MLY6</accession>
<dbReference type="OrthoDB" id="898678at2"/>